<protein>
    <submittedName>
        <fullName evidence="3">Uncharacterized protein</fullName>
    </submittedName>
</protein>
<evidence type="ECO:0000313" key="3">
    <source>
        <dbReference type="EMBL" id="KAK4088229.1"/>
    </source>
</evidence>
<reference evidence="3 4" key="1">
    <citation type="journal article" date="2024" name="Microbiol. Resour. Announc.">
        <title>Genome annotations for the ascomycete fungi Trichoderma harzianum, Trichoderma aggressivum, and Purpureocillium lilacinum.</title>
        <authorList>
            <person name="Beijen E.P.W."/>
            <person name="Ohm R.A."/>
        </authorList>
    </citation>
    <scope>NUCLEOTIDE SEQUENCE [LARGE SCALE GENOMIC DNA]</scope>
    <source>
        <strain evidence="3 4">CBS 150709</strain>
    </source>
</reference>
<comment type="caution">
    <text evidence="3">The sequence shown here is derived from an EMBL/GenBank/DDBJ whole genome shotgun (WGS) entry which is preliminary data.</text>
</comment>
<gene>
    <name evidence="3" type="ORF">Purlil1_7422</name>
</gene>
<keyword evidence="2" id="KW-0812">Transmembrane</keyword>
<dbReference type="Proteomes" id="UP001287286">
    <property type="component" value="Unassembled WGS sequence"/>
</dbReference>
<sequence>MASHQQHHYHHVAQHHPPPLPRSLSDYDSLLKFPRRGNEHKSPPVHVKLSKRPSGHRAWRHCRASSRWLWEALSLTASTVALVAIIILLRVYQDRTLEQWGLPVSINAVLAILSAVFKATLALPVTEGVSCLPSSLRLTSAPSGLVLANPVNIELPPGISQLKWFWFADRARGLDDMQAFDNASRGPWGSLLLIFRQFTPRRDRSYLAAFGAVLLLLALAVDPFSQALISYYSCLVRSTDRAAIPRVNFYTATGAHVGAGSEALDAPMQLALYLGVLDPPDNSSASVVVDCRTGNCTFPADTGATFTTLSICHTCTNLTSSIIKPAGMYNWSLPGGQVLNHEGALLNTTISRLGGWSPLGKRDALFNITLLSRARGRNCPTCIRFGREFAASCEFAPCIKTYAANLTKGRYEERELDQQRLNWGEFTMDYSLAVNRTLRGGVWTDCTWTGTKTETHTIQVFKTNRTVTNDWADGTFSYNRYKATYPNRTLPVTVWYRPDCVFKFGYRASDAIFQNLDEYFWGGKTLQFGGSVEGNYGLIWLQSLWNNGSIDIAGVDGFMGRLGLGMAAQMRRNPETEAEAFALGQSWKADTCIGVQWAFLSFPATLLVLEVLFFAGLVLAGRHSAWLGDWKSSALAPLFHGFARVDDGARGGTGGRAAPGSADGMLAAAKRIEVRLTDDGGQWMLQATRRPAGGGGGGGGDGGGGPAAAAGRGGGW</sequence>
<keyword evidence="2" id="KW-1133">Transmembrane helix</keyword>
<feature type="transmembrane region" description="Helical" evidence="2">
    <location>
        <begin position="68"/>
        <end position="92"/>
    </location>
</feature>
<dbReference type="PANTHER" id="PTHR35394">
    <property type="entry name" value="DUF3176 DOMAIN-CONTAINING PROTEIN"/>
    <property type="match status" value="1"/>
</dbReference>
<dbReference type="InterPro" id="IPR021514">
    <property type="entry name" value="DUF3176"/>
</dbReference>
<dbReference type="Pfam" id="PF11374">
    <property type="entry name" value="DUF3176"/>
    <property type="match status" value="2"/>
</dbReference>
<keyword evidence="4" id="KW-1185">Reference proteome</keyword>
<proteinExistence type="predicted"/>
<feature type="transmembrane region" description="Helical" evidence="2">
    <location>
        <begin position="206"/>
        <end position="232"/>
    </location>
</feature>
<feature type="compositionally biased region" description="Basic residues" evidence="1">
    <location>
        <begin position="1"/>
        <end position="14"/>
    </location>
</feature>
<feature type="region of interest" description="Disordered" evidence="1">
    <location>
        <begin position="686"/>
        <end position="716"/>
    </location>
</feature>
<feature type="compositionally biased region" description="Gly residues" evidence="1">
    <location>
        <begin position="692"/>
        <end position="716"/>
    </location>
</feature>
<feature type="transmembrane region" description="Helical" evidence="2">
    <location>
        <begin position="104"/>
        <end position="125"/>
    </location>
</feature>
<feature type="region of interest" description="Disordered" evidence="1">
    <location>
        <begin position="1"/>
        <end position="21"/>
    </location>
</feature>
<dbReference type="PANTHER" id="PTHR35394:SF5">
    <property type="entry name" value="DUF3176 DOMAIN-CONTAINING PROTEIN"/>
    <property type="match status" value="1"/>
</dbReference>
<dbReference type="EMBL" id="JAWRVI010000026">
    <property type="protein sequence ID" value="KAK4088229.1"/>
    <property type="molecule type" value="Genomic_DNA"/>
</dbReference>
<evidence type="ECO:0000256" key="1">
    <source>
        <dbReference type="SAM" id="MobiDB-lite"/>
    </source>
</evidence>
<organism evidence="3 4">
    <name type="scientific">Purpureocillium lilacinum</name>
    <name type="common">Paecilomyces lilacinus</name>
    <dbReference type="NCBI Taxonomy" id="33203"/>
    <lineage>
        <taxon>Eukaryota</taxon>
        <taxon>Fungi</taxon>
        <taxon>Dikarya</taxon>
        <taxon>Ascomycota</taxon>
        <taxon>Pezizomycotina</taxon>
        <taxon>Sordariomycetes</taxon>
        <taxon>Hypocreomycetidae</taxon>
        <taxon>Hypocreales</taxon>
        <taxon>Ophiocordycipitaceae</taxon>
        <taxon>Purpureocillium</taxon>
    </lineage>
</organism>
<name>A0ABR0BVU4_PURLI</name>
<evidence type="ECO:0000313" key="4">
    <source>
        <dbReference type="Proteomes" id="UP001287286"/>
    </source>
</evidence>
<accession>A0ABR0BVU4</accession>
<evidence type="ECO:0000256" key="2">
    <source>
        <dbReference type="SAM" id="Phobius"/>
    </source>
</evidence>
<keyword evidence="2" id="KW-0472">Membrane</keyword>